<dbReference type="EMBL" id="SBLB01000006">
    <property type="protein sequence ID" value="RYC68023.1"/>
    <property type="molecule type" value="Genomic_DNA"/>
</dbReference>
<dbReference type="Gene3D" id="1.10.10.10">
    <property type="entry name" value="Winged helix-like DNA-binding domain superfamily/Winged helix DNA-binding domain"/>
    <property type="match status" value="1"/>
</dbReference>
<evidence type="ECO:0000256" key="2">
    <source>
        <dbReference type="ARBA" id="ARBA00023015"/>
    </source>
</evidence>
<dbReference type="NCBIfam" id="TIGR02985">
    <property type="entry name" value="Sig70_bacteroi1"/>
    <property type="match status" value="1"/>
</dbReference>
<dbReference type="RefSeq" id="WP_129603879.1">
    <property type="nucleotide sequence ID" value="NZ_SBLB01000006.1"/>
</dbReference>
<dbReference type="AlphaFoldDB" id="A0A4Q2UFE2"/>
<dbReference type="InterPro" id="IPR014284">
    <property type="entry name" value="RNA_pol_sigma-70_dom"/>
</dbReference>
<comment type="caution">
    <text evidence="7">The sequence shown here is derived from an EMBL/GenBank/DDBJ whole genome shotgun (WGS) entry which is preliminary data.</text>
</comment>
<proteinExistence type="inferred from homology"/>
<dbReference type="NCBIfam" id="TIGR02937">
    <property type="entry name" value="sigma70-ECF"/>
    <property type="match status" value="1"/>
</dbReference>
<feature type="domain" description="RNA polymerase sigma factor 70 region 4 type 2" evidence="6">
    <location>
        <begin position="157"/>
        <end position="208"/>
    </location>
</feature>
<comment type="similarity">
    <text evidence="1">Belongs to the sigma-70 factor family. ECF subfamily.</text>
</comment>
<keyword evidence="3" id="KW-0731">Sigma factor</keyword>
<dbReference type="Pfam" id="PF08281">
    <property type="entry name" value="Sigma70_r4_2"/>
    <property type="match status" value="1"/>
</dbReference>
<evidence type="ECO:0000313" key="7">
    <source>
        <dbReference type="EMBL" id="RYC68023.1"/>
    </source>
</evidence>
<dbReference type="InterPro" id="IPR013325">
    <property type="entry name" value="RNA_pol_sigma_r2"/>
</dbReference>
<organism evidence="7 8">
    <name type="scientific">Spirosoma sordidisoli</name>
    <dbReference type="NCBI Taxonomy" id="2502893"/>
    <lineage>
        <taxon>Bacteria</taxon>
        <taxon>Pseudomonadati</taxon>
        <taxon>Bacteroidota</taxon>
        <taxon>Cytophagia</taxon>
        <taxon>Cytophagales</taxon>
        <taxon>Cytophagaceae</taxon>
        <taxon>Spirosoma</taxon>
    </lineage>
</organism>
<dbReference type="Pfam" id="PF04542">
    <property type="entry name" value="Sigma70_r2"/>
    <property type="match status" value="1"/>
</dbReference>
<dbReference type="SUPFAM" id="SSF88946">
    <property type="entry name" value="Sigma2 domain of RNA polymerase sigma factors"/>
    <property type="match status" value="1"/>
</dbReference>
<keyword evidence="2" id="KW-0805">Transcription regulation</keyword>
<evidence type="ECO:0000256" key="4">
    <source>
        <dbReference type="ARBA" id="ARBA00023163"/>
    </source>
</evidence>
<protein>
    <submittedName>
        <fullName evidence="7">RNA polymerase sigma-70 factor</fullName>
    </submittedName>
</protein>
<evidence type="ECO:0000259" key="6">
    <source>
        <dbReference type="Pfam" id="PF08281"/>
    </source>
</evidence>
<dbReference type="InterPro" id="IPR007627">
    <property type="entry name" value="RNA_pol_sigma70_r2"/>
</dbReference>
<evidence type="ECO:0000256" key="3">
    <source>
        <dbReference type="ARBA" id="ARBA00023082"/>
    </source>
</evidence>
<keyword evidence="8" id="KW-1185">Reference proteome</keyword>
<dbReference type="Proteomes" id="UP000290407">
    <property type="component" value="Unassembled WGS sequence"/>
</dbReference>
<name>A0A4Q2UFE2_9BACT</name>
<evidence type="ECO:0000256" key="1">
    <source>
        <dbReference type="ARBA" id="ARBA00010641"/>
    </source>
</evidence>
<keyword evidence="4" id="KW-0804">Transcription</keyword>
<dbReference type="GO" id="GO:0003677">
    <property type="term" value="F:DNA binding"/>
    <property type="evidence" value="ECO:0007669"/>
    <property type="project" value="InterPro"/>
</dbReference>
<dbReference type="PANTHER" id="PTHR43133:SF46">
    <property type="entry name" value="RNA POLYMERASE SIGMA-70 FACTOR ECF SUBFAMILY"/>
    <property type="match status" value="1"/>
</dbReference>
<dbReference type="InterPro" id="IPR014327">
    <property type="entry name" value="RNA_pol_sigma70_bacteroid"/>
</dbReference>
<reference evidence="7 8" key="1">
    <citation type="submission" date="2019-01" db="EMBL/GenBank/DDBJ databases">
        <title>Spirosoma flava sp. nov., a propanil-degrading bacterium isolated from herbicide-contaminated soil.</title>
        <authorList>
            <person name="Zhang L."/>
            <person name="Jiang J.-D."/>
        </authorList>
    </citation>
    <scope>NUCLEOTIDE SEQUENCE [LARGE SCALE GENOMIC DNA]</scope>
    <source>
        <strain evidence="7 8">TY50</strain>
    </source>
</reference>
<gene>
    <name evidence="7" type="ORF">EQG79_21450</name>
</gene>
<dbReference type="InterPro" id="IPR039425">
    <property type="entry name" value="RNA_pol_sigma-70-like"/>
</dbReference>
<dbReference type="InterPro" id="IPR036388">
    <property type="entry name" value="WH-like_DNA-bd_sf"/>
</dbReference>
<evidence type="ECO:0000259" key="5">
    <source>
        <dbReference type="Pfam" id="PF04542"/>
    </source>
</evidence>
<dbReference type="InterPro" id="IPR013324">
    <property type="entry name" value="RNA_pol_sigma_r3/r4-like"/>
</dbReference>
<dbReference type="Gene3D" id="1.10.1740.10">
    <property type="match status" value="1"/>
</dbReference>
<dbReference type="PANTHER" id="PTHR43133">
    <property type="entry name" value="RNA POLYMERASE ECF-TYPE SIGMA FACTO"/>
    <property type="match status" value="1"/>
</dbReference>
<accession>A0A4Q2UFE2</accession>
<feature type="domain" description="RNA polymerase sigma-70 region 2" evidence="5">
    <location>
        <begin position="59"/>
        <end position="124"/>
    </location>
</feature>
<evidence type="ECO:0000313" key="8">
    <source>
        <dbReference type="Proteomes" id="UP000290407"/>
    </source>
</evidence>
<dbReference type="GO" id="GO:0006352">
    <property type="term" value="P:DNA-templated transcription initiation"/>
    <property type="evidence" value="ECO:0007669"/>
    <property type="project" value="InterPro"/>
</dbReference>
<dbReference type="InterPro" id="IPR013249">
    <property type="entry name" value="RNA_pol_sigma70_r4_t2"/>
</dbReference>
<dbReference type="GO" id="GO:0016987">
    <property type="term" value="F:sigma factor activity"/>
    <property type="evidence" value="ECO:0007669"/>
    <property type="project" value="UniProtKB-KW"/>
</dbReference>
<dbReference type="SUPFAM" id="SSF88659">
    <property type="entry name" value="Sigma3 and sigma4 domains of RNA polymerase sigma factors"/>
    <property type="match status" value="1"/>
</dbReference>
<sequence>METVAPLTLSTSAFQRPFNIVSNPTANETPDELVKLPVDTELFIRKVFETDPKKGCELLFRHYYRPMCTHASRFVYSKEVAEDLVADVFYTFWDTQAYLSVRQSYRAYLFRSVRNRSYNYLANEHKKLCSLESAEKQEAPLGDLPESIMRYEELYHRIDKMVAELPPQCRKVFIMFRFESRKAKDIAQELKLSVRTVEVYIAKALSTLRSGLKDQWLVIALTTWLESWLC</sequence>